<keyword evidence="1" id="KW-1133">Transmembrane helix</keyword>
<comment type="caution">
    <text evidence="3">The sequence shown here is derived from an EMBL/GenBank/DDBJ whole genome shotgun (WGS) entry which is preliminary data.</text>
</comment>
<protein>
    <submittedName>
        <fullName evidence="3">DUF4179 domain-containing protein</fullName>
    </submittedName>
</protein>
<sequence length="398" mass="44397">MLNREKWNGPGPNAVFHKRFEETLKQIEQKPEPVKKRSLLKTGAAIGGTVAACGALFFGVCAANPVWASNLPVVGSIFKSQEEKLQFKGDYENYVKPAGEAGESLTASSSGITMTLSEIYCSPKALYISYAMESETPFEETREESSGLVLILEGQAEYSFGSEPDYVFAYSTGDYVDDYTYEGVVRLDLPGSGAEAGENIQVDLKISQVIGDLKNPDTLDIGYTQEELEAMSDEQWEKVMKEIEAAAQEEGWDTWPNIHEQWFVDGNWEFQIEVSPDDSRVQTVEINETNEQGIGLESVTATPFEISVKELYTEEADPADYYAVLLDADGKMIRMAEMGGNSEALPIYGHDISTVTVYICDYVEYMDELKGKADQPGFKDLMEERALYKKEVHFENQD</sequence>
<dbReference type="InterPro" id="IPR025436">
    <property type="entry name" value="DUF4179"/>
</dbReference>
<evidence type="ECO:0000256" key="1">
    <source>
        <dbReference type="SAM" id="Phobius"/>
    </source>
</evidence>
<keyword evidence="1" id="KW-0472">Membrane</keyword>
<evidence type="ECO:0000313" key="4">
    <source>
        <dbReference type="Proteomes" id="UP000823850"/>
    </source>
</evidence>
<dbReference type="Gene3D" id="2.60.40.1630">
    <property type="entry name" value="bacillus anthracis domain"/>
    <property type="match status" value="1"/>
</dbReference>
<gene>
    <name evidence="3" type="ORF">H9913_08935</name>
</gene>
<keyword evidence="1" id="KW-0812">Transmembrane</keyword>
<reference evidence="3" key="2">
    <citation type="submission" date="2021-04" db="EMBL/GenBank/DDBJ databases">
        <authorList>
            <person name="Gilroy R."/>
        </authorList>
    </citation>
    <scope>NUCLEOTIDE SEQUENCE</scope>
    <source>
        <strain evidence="3">ChiW19-6364</strain>
    </source>
</reference>
<dbReference type="Proteomes" id="UP000823850">
    <property type="component" value="Unassembled WGS sequence"/>
</dbReference>
<evidence type="ECO:0000259" key="2">
    <source>
        <dbReference type="Pfam" id="PF13786"/>
    </source>
</evidence>
<dbReference type="EMBL" id="DWUX01000161">
    <property type="protein sequence ID" value="HJD40140.1"/>
    <property type="molecule type" value="Genomic_DNA"/>
</dbReference>
<evidence type="ECO:0000313" key="3">
    <source>
        <dbReference type="EMBL" id="HJD40140.1"/>
    </source>
</evidence>
<name>A0A9D2U4A2_9FIRM</name>
<dbReference type="Pfam" id="PF13786">
    <property type="entry name" value="DUF4179"/>
    <property type="match status" value="1"/>
</dbReference>
<organism evidence="3 4">
    <name type="scientific">Candidatus Blautia stercoripullorum</name>
    <dbReference type="NCBI Taxonomy" id="2838502"/>
    <lineage>
        <taxon>Bacteria</taxon>
        <taxon>Bacillati</taxon>
        <taxon>Bacillota</taxon>
        <taxon>Clostridia</taxon>
        <taxon>Lachnospirales</taxon>
        <taxon>Lachnospiraceae</taxon>
        <taxon>Blautia</taxon>
    </lineage>
</organism>
<feature type="transmembrane region" description="Helical" evidence="1">
    <location>
        <begin position="44"/>
        <end position="67"/>
    </location>
</feature>
<feature type="domain" description="DUF4179" evidence="2">
    <location>
        <begin position="45"/>
        <end position="134"/>
    </location>
</feature>
<dbReference type="AlphaFoldDB" id="A0A9D2U4A2"/>
<reference evidence="3" key="1">
    <citation type="journal article" date="2021" name="PeerJ">
        <title>Extensive microbial diversity within the chicken gut microbiome revealed by metagenomics and culture.</title>
        <authorList>
            <person name="Gilroy R."/>
            <person name="Ravi A."/>
            <person name="Getino M."/>
            <person name="Pursley I."/>
            <person name="Horton D.L."/>
            <person name="Alikhan N.F."/>
            <person name="Baker D."/>
            <person name="Gharbi K."/>
            <person name="Hall N."/>
            <person name="Watson M."/>
            <person name="Adriaenssens E.M."/>
            <person name="Foster-Nyarko E."/>
            <person name="Jarju S."/>
            <person name="Secka A."/>
            <person name="Antonio M."/>
            <person name="Oren A."/>
            <person name="Chaudhuri R.R."/>
            <person name="La Ragione R."/>
            <person name="Hildebrand F."/>
            <person name="Pallen M.J."/>
        </authorList>
    </citation>
    <scope>NUCLEOTIDE SEQUENCE</scope>
    <source>
        <strain evidence="3">ChiW19-6364</strain>
    </source>
</reference>
<proteinExistence type="predicted"/>
<accession>A0A9D2U4A2</accession>